<accession>A0AAD4L7X5</accession>
<gene>
    <name evidence="10" type="ORF">BGW36DRAFT_435423</name>
</gene>
<comment type="subcellular location">
    <subcellularLocation>
        <location evidence="1">Membrane</location>
        <topology evidence="1">Multi-pass membrane protein</topology>
    </subcellularLocation>
</comment>
<comment type="caution">
    <text evidence="10">The sequence shown here is derived from an EMBL/GenBank/DDBJ whole genome shotgun (WGS) entry which is preliminary data.</text>
</comment>
<feature type="transmembrane region" description="Helical" evidence="8">
    <location>
        <begin position="437"/>
        <end position="454"/>
    </location>
</feature>
<name>A0AAD4L7X5_9EURO</name>
<dbReference type="Pfam" id="PF00083">
    <property type="entry name" value="Sugar_tr"/>
    <property type="match status" value="1"/>
</dbReference>
<evidence type="ECO:0000313" key="11">
    <source>
        <dbReference type="Proteomes" id="UP001201262"/>
    </source>
</evidence>
<evidence type="ECO:0000256" key="2">
    <source>
        <dbReference type="ARBA" id="ARBA00010992"/>
    </source>
</evidence>
<dbReference type="Proteomes" id="UP001201262">
    <property type="component" value="Unassembled WGS sequence"/>
</dbReference>
<keyword evidence="11" id="KW-1185">Reference proteome</keyword>
<feature type="transmembrane region" description="Helical" evidence="8">
    <location>
        <begin position="339"/>
        <end position="357"/>
    </location>
</feature>
<dbReference type="InterPro" id="IPR020846">
    <property type="entry name" value="MFS_dom"/>
</dbReference>
<evidence type="ECO:0000259" key="9">
    <source>
        <dbReference type="PROSITE" id="PS50850"/>
    </source>
</evidence>
<evidence type="ECO:0000256" key="3">
    <source>
        <dbReference type="ARBA" id="ARBA00022448"/>
    </source>
</evidence>
<dbReference type="PROSITE" id="PS00217">
    <property type="entry name" value="SUGAR_TRANSPORT_2"/>
    <property type="match status" value="1"/>
</dbReference>
<dbReference type="SUPFAM" id="SSF103473">
    <property type="entry name" value="MFS general substrate transporter"/>
    <property type="match status" value="1"/>
</dbReference>
<dbReference type="FunFam" id="1.20.1250.20:FF:000078">
    <property type="entry name" value="MFS maltose transporter, putative"/>
    <property type="match status" value="1"/>
</dbReference>
<dbReference type="AlphaFoldDB" id="A0AAD4L7X5"/>
<feature type="transmembrane region" description="Helical" evidence="8">
    <location>
        <begin position="301"/>
        <end position="319"/>
    </location>
</feature>
<feature type="domain" description="Major facilitator superfamily (MFS) profile" evidence="9">
    <location>
        <begin position="37"/>
        <end position="488"/>
    </location>
</feature>
<evidence type="ECO:0000256" key="8">
    <source>
        <dbReference type="SAM" id="Phobius"/>
    </source>
</evidence>
<evidence type="ECO:0000256" key="6">
    <source>
        <dbReference type="ARBA" id="ARBA00023136"/>
    </source>
</evidence>
<dbReference type="InterPro" id="IPR036259">
    <property type="entry name" value="MFS_trans_sf"/>
</dbReference>
<feature type="transmembrane region" description="Helical" evidence="8">
    <location>
        <begin position="391"/>
        <end position="416"/>
    </location>
</feature>
<protein>
    <submittedName>
        <fullName evidence="10">Maltose permease MAL31</fullName>
    </submittedName>
</protein>
<feature type="transmembrane region" description="Helical" evidence="8">
    <location>
        <begin position="139"/>
        <end position="161"/>
    </location>
</feature>
<comment type="similarity">
    <text evidence="2 7">Belongs to the major facilitator superfamily. Sugar transporter (TC 2.A.1.1) family.</text>
</comment>
<dbReference type="InterPro" id="IPR005828">
    <property type="entry name" value="MFS_sugar_transport-like"/>
</dbReference>
<dbReference type="Gene3D" id="1.20.1250.20">
    <property type="entry name" value="MFS general substrate transporter like domains"/>
    <property type="match status" value="1"/>
</dbReference>
<dbReference type="GO" id="GO:0005351">
    <property type="term" value="F:carbohydrate:proton symporter activity"/>
    <property type="evidence" value="ECO:0007669"/>
    <property type="project" value="TreeGrafter"/>
</dbReference>
<evidence type="ECO:0000256" key="7">
    <source>
        <dbReference type="RuleBase" id="RU003346"/>
    </source>
</evidence>
<dbReference type="EMBL" id="JAJTJA010000001">
    <property type="protein sequence ID" value="KAH8705544.1"/>
    <property type="molecule type" value="Genomic_DNA"/>
</dbReference>
<feature type="transmembrane region" description="Helical" evidence="8">
    <location>
        <begin position="34"/>
        <end position="60"/>
    </location>
</feature>
<keyword evidence="5 8" id="KW-1133">Transmembrane helix</keyword>
<organism evidence="10 11">
    <name type="scientific">Talaromyces proteolyticus</name>
    <dbReference type="NCBI Taxonomy" id="1131652"/>
    <lineage>
        <taxon>Eukaryota</taxon>
        <taxon>Fungi</taxon>
        <taxon>Dikarya</taxon>
        <taxon>Ascomycota</taxon>
        <taxon>Pezizomycotina</taxon>
        <taxon>Eurotiomycetes</taxon>
        <taxon>Eurotiomycetidae</taxon>
        <taxon>Eurotiales</taxon>
        <taxon>Trichocomaceae</taxon>
        <taxon>Talaromyces</taxon>
        <taxon>Talaromyces sect. Bacilispori</taxon>
    </lineage>
</organism>
<feature type="transmembrane region" description="Helical" evidence="8">
    <location>
        <begin position="173"/>
        <end position="196"/>
    </location>
</feature>
<sequence length="535" mass="60422">MEVDTQGLNQQAKIAEDEQHKQSVWEALWAHPKAVFWSFMVSMCVIMEGYDTILLGNFFAYPQFARKFGTWIPSENQYQLTASWQAGLNNASGVGAFFGAIANGYLVDRFGQKRVILASLVGLSMLLFIVFFAPNIEALLIGELLCGFPWGIFATASPAYASEVLPLSLRVYMTSWTNMCFIIGQLIAAGVLAGLVDVSNEWSYRIPFAIQWVWPCFLFPILCFAPESPWHLVRKDRLDEAKKSLERLIRSKEPDGSPNLTDIDNTLALIIHTDRMEREELKIKTTYWQCFRGIDRRRTEIACVSFVGQVTAGMGFAYNSTYFFQQVGLTTDQTYKMNIGVTGLGLFGTLMSWLLVLPRFGRRTIYLAGMLICAIILFIIGILTVDTSHKSIGMAQAVLCLVWTFFFQLTIGQLGWSLPAEIGSTRLRQKTVVLARDFYYIASTISSVLQPYFMNPTAWNLKGYTGFFWGSTALLTFVWAFFRLPETKGRSYDELNMLFSNHIAARSFQNCEVSSFEKKDSGEKEATVHVEKIDG</sequence>
<evidence type="ECO:0000256" key="1">
    <source>
        <dbReference type="ARBA" id="ARBA00004141"/>
    </source>
</evidence>
<dbReference type="PANTHER" id="PTHR48022">
    <property type="entry name" value="PLASTIDIC GLUCOSE TRANSPORTER 4"/>
    <property type="match status" value="1"/>
</dbReference>
<evidence type="ECO:0000256" key="5">
    <source>
        <dbReference type="ARBA" id="ARBA00022989"/>
    </source>
</evidence>
<feature type="transmembrane region" description="Helical" evidence="8">
    <location>
        <begin position="115"/>
        <end position="133"/>
    </location>
</feature>
<dbReference type="PROSITE" id="PS50850">
    <property type="entry name" value="MFS"/>
    <property type="match status" value="1"/>
</dbReference>
<keyword evidence="4 8" id="KW-0812">Transmembrane</keyword>
<dbReference type="InterPro" id="IPR003663">
    <property type="entry name" value="Sugar/inositol_transpt"/>
</dbReference>
<dbReference type="GO" id="GO:0016020">
    <property type="term" value="C:membrane"/>
    <property type="evidence" value="ECO:0007669"/>
    <property type="project" value="UniProtKB-SubCell"/>
</dbReference>
<dbReference type="NCBIfam" id="TIGR00879">
    <property type="entry name" value="SP"/>
    <property type="match status" value="1"/>
</dbReference>
<dbReference type="InterPro" id="IPR050360">
    <property type="entry name" value="MFS_Sugar_Transporters"/>
</dbReference>
<proteinExistence type="inferred from homology"/>
<dbReference type="RefSeq" id="XP_046078165.1">
    <property type="nucleotide sequence ID" value="XM_046221414.1"/>
</dbReference>
<feature type="transmembrane region" description="Helical" evidence="8">
    <location>
        <begin position="364"/>
        <end position="385"/>
    </location>
</feature>
<dbReference type="GeneID" id="70251701"/>
<dbReference type="InterPro" id="IPR005829">
    <property type="entry name" value="Sugar_transporter_CS"/>
</dbReference>
<evidence type="ECO:0000256" key="4">
    <source>
        <dbReference type="ARBA" id="ARBA00022692"/>
    </source>
</evidence>
<keyword evidence="6 8" id="KW-0472">Membrane</keyword>
<reference evidence="10" key="1">
    <citation type="submission" date="2021-12" db="EMBL/GenBank/DDBJ databases">
        <title>Convergent genome expansion in fungi linked to evolution of root-endophyte symbiosis.</title>
        <authorList>
            <consortium name="DOE Joint Genome Institute"/>
            <person name="Ke Y.-H."/>
            <person name="Bonito G."/>
            <person name="Liao H.-L."/>
            <person name="Looney B."/>
            <person name="Rojas-Flechas A."/>
            <person name="Nash J."/>
            <person name="Hameed K."/>
            <person name="Schadt C."/>
            <person name="Martin F."/>
            <person name="Crous P.W."/>
            <person name="Miettinen O."/>
            <person name="Magnuson J.K."/>
            <person name="Labbe J."/>
            <person name="Jacobson D."/>
            <person name="Doktycz M.J."/>
            <person name="Veneault-Fourrey C."/>
            <person name="Kuo A."/>
            <person name="Mondo S."/>
            <person name="Calhoun S."/>
            <person name="Riley R."/>
            <person name="Ohm R."/>
            <person name="LaButti K."/>
            <person name="Andreopoulos B."/>
            <person name="Pangilinan J."/>
            <person name="Nolan M."/>
            <person name="Tritt A."/>
            <person name="Clum A."/>
            <person name="Lipzen A."/>
            <person name="Daum C."/>
            <person name="Barry K."/>
            <person name="Grigoriev I.V."/>
            <person name="Vilgalys R."/>
        </authorList>
    </citation>
    <scope>NUCLEOTIDE SEQUENCE</scope>
    <source>
        <strain evidence="10">PMI_201</strain>
    </source>
</reference>
<feature type="transmembrane region" description="Helical" evidence="8">
    <location>
        <begin position="466"/>
        <end position="482"/>
    </location>
</feature>
<evidence type="ECO:0000313" key="10">
    <source>
        <dbReference type="EMBL" id="KAH8705544.1"/>
    </source>
</evidence>
<feature type="transmembrane region" description="Helical" evidence="8">
    <location>
        <begin position="202"/>
        <end position="225"/>
    </location>
</feature>
<dbReference type="PANTHER" id="PTHR48022:SF83">
    <property type="entry name" value="MAJOR FACILITATOR SUPERFAMILY (MFS) PROFILE DOMAIN-CONTAINING PROTEIN"/>
    <property type="match status" value="1"/>
</dbReference>
<keyword evidence="3 7" id="KW-0813">Transport</keyword>